<dbReference type="STRING" id="74649.A0A2P6QZQ6"/>
<sequence length="193" mass="22189">MLSYPNWIDGAPSEFGLRSSRDYGIYRKPSFFNHDCLPHACRFDYVDEGSIEIIVRMIHDVPEGREIYLSYFHVNQAYSSRQRTLAEDYGFVCQCDRCKVEANWSDNEDEQGGSAEIMDEDQDQEMEGESESEAGSAIEVEDQGEADFPHAYFFVRFMCSRTNCWGTLVPLPLEDDGTRNSFGCYGMQCVWKP</sequence>
<dbReference type="GO" id="GO:0032259">
    <property type="term" value="P:methylation"/>
    <property type="evidence" value="ECO:0007669"/>
    <property type="project" value="UniProtKB-KW"/>
</dbReference>
<dbReference type="Gene3D" id="2.170.270.10">
    <property type="entry name" value="SET domain"/>
    <property type="match status" value="1"/>
</dbReference>
<evidence type="ECO:0000313" key="2">
    <source>
        <dbReference type="EMBL" id="PRQ39674.1"/>
    </source>
</evidence>
<dbReference type="InterPro" id="IPR044238">
    <property type="entry name" value="ASHR2-like"/>
</dbReference>
<feature type="domain" description="SET" evidence="1">
    <location>
        <begin position="19"/>
        <end position="71"/>
    </location>
</feature>
<accession>A0A2P6QZQ6</accession>
<dbReference type="GO" id="GO:0008168">
    <property type="term" value="F:methyltransferase activity"/>
    <property type="evidence" value="ECO:0007669"/>
    <property type="project" value="UniProtKB-KW"/>
</dbReference>
<organism evidence="2 3">
    <name type="scientific">Rosa chinensis</name>
    <name type="common">China rose</name>
    <dbReference type="NCBI Taxonomy" id="74649"/>
    <lineage>
        <taxon>Eukaryota</taxon>
        <taxon>Viridiplantae</taxon>
        <taxon>Streptophyta</taxon>
        <taxon>Embryophyta</taxon>
        <taxon>Tracheophyta</taxon>
        <taxon>Spermatophyta</taxon>
        <taxon>Magnoliopsida</taxon>
        <taxon>eudicotyledons</taxon>
        <taxon>Gunneridae</taxon>
        <taxon>Pentapetalae</taxon>
        <taxon>rosids</taxon>
        <taxon>fabids</taxon>
        <taxon>Rosales</taxon>
        <taxon>Rosaceae</taxon>
        <taxon>Rosoideae</taxon>
        <taxon>Rosoideae incertae sedis</taxon>
        <taxon>Rosa</taxon>
    </lineage>
</organism>
<keyword evidence="3" id="KW-1185">Reference proteome</keyword>
<dbReference type="PANTHER" id="PTHR47420:SF3">
    <property type="entry name" value="HISTONE-LYSINE N-METHYLTRANSFERASE ASHR2"/>
    <property type="match status" value="1"/>
</dbReference>
<dbReference type="AlphaFoldDB" id="A0A2P6QZQ6"/>
<dbReference type="SUPFAM" id="SSF82199">
    <property type="entry name" value="SET domain"/>
    <property type="match status" value="1"/>
</dbReference>
<protein>
    <submittedName>
        <fullName evidence="2">Putative histone-lysine N-methyltransferase chromatin remodeling SET family</fullName>
        <ecNumber evidence="2">2.1.1.43</ecNumber>
    </submittedName>
</protein>
<dbReference type="EC" id="2.1.1.43" evidence="2"/>
<gene>
    <name evidence="2" type="ORF">RchiOBHm_Chr4g0427831</name>
</gene>
<dbReference type="EMBL" id="PDCK01000042">
    <property type="protein sequence ID" value="PRQ39674.1"/>
    <property type="molecule type" value="Genomic_DNA"/>
</dbReference>
<dbReference type="InterPro" id="IPR001214">
    <property type="entry name" value="SET_dom"/>
</dbReference>
<dbReference type="InterPro" id="IPR046341">
    <property type="entry name" value="SET_dom_sf"/>
</dbReference>
<evidence type="ECO:0000259" key="1">
    <source>
        <dbReference type="Pfam" id="PF00856"/>
    </source>
</evidence>
<dbReference type="Pfam" id="PF00856">
    <property type="entry name" value="SET"/>
    <property type="match status" value="1"/>
</dbReference>
<dbReference type="OrthoDB" id="265717at2759"/>
<name>A0A2P6QZQ6_ROSCH</name>
<reference evidence="2 3" key="1">
    <citation type="journal article" date="2018" name="Nat. Genet.">
        <title>The Rosa genome provides new insights in the design of modern roses.</title>
        <authorList>
            <person name="Bendahmane M."/>
        </authorList>
    </citation>
    <scope>NUCLEOTIDE SEQUENCE [LARGE SCALE GENOMIC DNA]</scope>
    <source>
        <strain evidence="3">cv. Old Blush</strain>
    </source>
</reference>
<evidence type="ECO:0000313" key="3">
    <source>
        <dbReference type="Proteomes" id="UP000238479"/>
    </source>
</evidence>
<dbReference type="PANTHER" id="PTHR47420">
    <property type="entry name" value="HISTONE-LYSINE N-METHYLTRANSFERASE ASHR2"/>
    <property type="match status" value="1"/>
</dbReference>
<dbReference type="Proteomes" id="UP000238479">
    <property type="component" value="Chromosome 4"/>
</dbReference>
<comment type="caution">
    <text evidence="2">The sequence shown here is derived from an EMBL/GenBank/DDBJ whole genome shotgun (WGS) entry which is preliminary data.</text>
</comment>
<proteinExistence type="predicted"/>
<keyword evidence="2" id="KW-0808">Transferase</keyword>
<keyword evidence="2" id="KW-0489">Methyltransferase</keyword>
<dbReference type="Gramene" id="PRQ39674">
    <property type="protein sequence ID" value="PRQ39674"/>
    <property type="gene ID" value="RchiOBHm_Chr4g0427831"/>
</dbReference>
<dbReference type="CDD" id="cd20071">
    <property type="entry name" value="SET_SMYD"/>
    <property type="match status" value="1"/>
</dbReference>